<organism evidence="3 4">
    <name type="scientific">Devosia litorisediminis</name>
    <dbReference type="NCBI Taxonomy" id="2829817"/>
    <lineage>
        <taxon>Bacteria</taxon>
        <taxon>Pseudomonadati</taxon>
        <taxon>Pseudomonadota</taxon>
        <taxon>Alphaproteobacteria</taxon>
        <taxon>Hyphomicrobiales</taxon>
        <taxon>Devosiaceae</taxon>
        <taxon>Devosia</taxon>
    </lineage>
</organism>
<dbReference type="Gene3D" id="3.30.1370.60">
    <property type="entry name" value="Hypothetical oxidoreductase yiak, domain 2"/>
    <property type="match status" value="1"/>
</dbReference>
<keyword evidence="2" id="KW-0560">Oxidoreductase</keyword>
<dbReference type="Proteomes" id="UP000678281">
    <property type="component" value="Unassembled WGS sequence"/>
</dbReference>
<comment type="caution">
    <text evidence="3">The sequence shown here is derived from an EMBL/GenBank/DDBJ whole genome shotgun (WGS) entry which is preliminary data.</text>
</comment>
<dbReference type="GO" id="GO:0016491">
    <property type="term" value="F:oxidoreductase activity"/>
    <property type="evidence" value="ECO:0007669"/>
    <property type="project" value="UniProtKB-KW"/>
</dbReference>
<dbReference type="PANTHER" id="PTHR11091">
    <property type="entry name" value="OXIDOREDUCTASE-RELATED"/>
    <property type="match status" value="1"/>
</dbReference>
<sequence length="345" mass="35301">MSCYSPQDLEHFAAALLSAGGFAPGHAEQTAKVLVWANARGADSHGVLRIPRYLEMVQQGIINPVAEPLVIQRDGATAILEAGNAPGASAMVAAMTQAVEIASGLGIGWCSARNITHAGAVGYYALEAAQRGYVGIVMTASGPLMAYHGAKVSGVSTNPLTIAAPSGGDPLLLDMSTSTAALGKIMLAKDAGTSIPDNWGLDDQGLATEDPASVKTLTPLGGPKGSGLSLMIEVLSSILVANPVIAAALEGGTARMNGLALAIKVSAFGDGAAFRNEIDRLATNLRQLPRAAGVDAILMPGERGFRTAQQRQRDGIRLAAGTHKRLTALAEQLGVAAPRPLEDAS</sequence>
<dbReference type="PANTHER" id="PTHR11091:SF0">
    <property type="entry name" value="MALATE DEHYDROGENASE"/>
    <property type="match status" value="1"/>
</dbReference>
<dbReference type="Gene3D" id="1.10.1530.10">
    <property type="match status" value="1"/>
</dbReference>
<evidence type="ECO:0000313" key="3">
    <source>
        <dbReference type="EMBL" id="MBS3848822.1"/>
    </source>
</evidence>
<dbReference type="InterPro" id="IPR036111">
    <property type="entry name" value="Mal/L-sulfo/L-lacto_DH-like_sf"/>
</dbReference>
<dbReference type="SUPFAM" id="SSF89733">
    <property type="entry name" value="L-sulfolactate dehydrogenase-like"/>
    <property type="match status" value="1"/>
</dbReference>
<proteinExistence type="inferred from homology"/>
<dbReference type="RefSeq" id="WP_212658338.1">
    <property type="nucleotide sequence ID" value="NZ_JAGXTP010000001.1"/>
</dbReference>
<accession>A0A942E7D9</accession>
<evidence type="ECO:0000256" key="1">
    <source>
        <dbReference type="ARBA" id="ARBA00006056"/>
    </source>
</evidence>
<protein>
    <submittedName>
        <fullName evidence="3">Ldh family oxidoreductase</fullName>
    </submittedName>
</protein>
<dbReference type="InterPro" id="IPR043143">
    <property type="entry name" value="Mal/L-sulf/L-lact_DH-like_NADP"/>
</dbReference>
<evidence type="ECO:0000256" key="2">
    <source>
        <dbReference type="ARBA" id="ARBA00023002"/>
    </source>
</evidence>
<name>A0A942E7D9_9HYPH</name>
<gene>
    <name evidence="3" type="ORF">KD146_08980</name>
</gene>
<comment type="similarity">
    <text evidence="1">Belongs to the LDH2/MDH2 oxidoreductase family.</text>
</comment>
<dbReference type="Pfam" id="PF02615">
    <property type="entry name" value="Ldh_2"/>
    <property type="match status" value="1"/>
</dbReference>
<dbReference type="InterPro" id="IPR003767">
    <property type="entry name" value="Malate/L-lactate_DH-like"/>
</dbReference>
<keyword evidence="4" id="KW-1185">Reference proteome</keyword>
<reference evidence="3" key="1">
    <citation type="submission" date="2021-04" db="EMBL/GenBank/DDBJ databases">
        <title>Devosia litorisediminis sp. nov., isolated from a sand dune.</title>
        <authorList>
            <person name="Park S."/>
            <person name="Yoon J.-H."/>
        </authorList>
    </citation>
    <scope>NUCLEOTIDE SEQUENCE</scope>
    <source>
        <strain evidence="3">BSSL-BM10</strain>
    </source>
</reference>
<evidence type="ECO:0000313" key="4">
    <source>
        <dbReference type="Proteomes" id="UP000678281"/>
    </source>
</evidence>
<dbReference type="InterPro" id="IPR043144">
    <property type="entry name" value="Mal/L-sulf/L-lact_DH-like_ah"/>
</dbReference>
<dbReference type="EMBL" id="JAGXTP010000001">
    <property type="protein sequence ID" value="MBS3848822.1"/>
    <property type="molecule type" value="Genomic_DNA"/>
</dbReference>
<dbReference type="AlphaFoldDB" id="A0A942E7D9"/>